<dbReference type="PANTHER" id="PTHR46696">
    <property type="entry name" value="P450, PUTATIVE (EUROFUNG)-RELATED"/>
    <property type="match status" value="1"/>
</dbReference>
<keyword evidence="5 7" id="KW-0408">Iron</keyword>
<reference evidence="8 9" key="1">
    <citation type="submission" date="2019-10" db="EMBL/GenBank/DDBJ databases">
        <title>Dictyobacter vulcani sp. nov., within the class Ktedonobacteria, isolated from soil of volcanic Mt. Zao.</title>
        <authorList>
            <person name="Zheng Y."/>
            <person name="Wang C.M."/>
            <person name="Sakai Y."/>
            <person name="Abe K."/>
            <person name="Yokota A."/>
            <person name="Yabe S."/>
        </authorList>
    </citation>
    <scope>NUCLEOTIDE SEQUENCE [LARGE SCALE GENOMIC DNA]</scope>
    <source>
        <strain evidence="8 9">W12</strain>
    </source>
</reference>
<evidence type="ECO:0000256" key="4">
    <source>
        <dbReference type="ARBA" id="ARBA00023002"/>
    </source>
</evidence>
<evidence type="ECO:0000256" key="6">
    <source>
        <dbReference type="ARBA" id="ARBA00023033"/>
    </source>
</evidence>
<evidence type="ECO:0000256" key="3">
    <source>
        <dbReference type="ARBA" id="ARBA00022723"/>
    </source>
</evidence>
<dbReference type="AlphaFoldDB" id="A0A5J4KR07"/>
<dbReference type="InterPro" id="IPR036396">
    <property type="entry name" value="Cyt_P450_sf"/>
</dbReference>
<protein>
    <submittedName>
        <fullName evidence="8">Putative cytochrome P450 YjiB</fullName>
    </submittedName>
</protein>
<evidence type="ECO:0000256" key="5">
    <source>
        <dbReference type="ARBA" id="ARBA00023004"/>
    </source>
</evidence>
<keyword evidence="6 7" id="KW-0503">Monooxygenase</keyword>
<dbReference type="GO" id="GO:0005506">
    <property type="term" value="F:iron ion binding"/>
    <property type="evidence" value="ECO:0007669"/>
    <property type="project" value="InterPro"/>
</dbReference>
<name>A0A5J4KR07_9CHLR</name>
<comment type="caution">
    <text evidence="8">The sequence shown here is derived from an EMBL/GenBank/DDBJ whole genome shotgun (WGS) entry which is preliminary data.</text>
</comment>
<dbReference type="CDD" id="cd11032">
    <property type="entry name" value="P450_EryK-like"/>
    <property type="match status" value="1"/>
</dbReference>
<evidence type="ECO:0000313" key="8">
    <source>
        <dbReference type="EMBL" id="GER90043.1"/>
    </source>
</evidence>
<dbReference type="PANTHER" id="PTHR46696:SF1">
    <property type="entry name" value="CYTOCHROME P450 YJIB-RELATED"/>
    <property type="match status" value="1"/>
</dbReference>
<dbReference type="InterPro" id="IPR002397">
    <property type="entry name" value="Cyt_P450_B"/>
</dbReference>
<dbReference type="InterPro" id="IPR017972">
    <property type="entry name" value="Cyt_P450_CS"/>
</dbReference>
<keyword evidence="3 7" id="KW-0479">Metal-binding</keyword>
<dbReference type="Pfam" id="PF00067">
    <property type="entry name" value="p450"/>
    <property type="match status" value="2"/>
</dbReference>
<dbReference type="GO" id="GO:0004497">
    <property type="term" value="F:monooxygenase activity"/>
    <property type="evidence" value="ECO:0007669"/>
    <property type="project" value="UniProtKB-KW"/>
</dbReference>
<dbReference type="GO" id="GO:0016705">
    <property type="term" value="F:oxidoreductase activity, acting on paired donors, with incorporation or reduction of molecular oxygen"/>
    <property type="evidence" value="ECO:0007669"/>
    <property type="project" value="InterPro"/>
</dbReference>
<gene>
    <name evidence="8" type="primary">yjiB_4</name>
    <name evidence="8" type="ORF">KDW_42050</name>
</gene>
<dbReference type="FunFam" id="1.10.630.10:FF:000018">
    <property type="entry name" value="Cytochrome P450 monooxygenase"/>
    <property type="match status" value="1"/>
</dbReference>
<sequence length="373" mass="41687">MTPDIYDWYGHMQASHDLVYDAARASWLVFRYEDVMHVLRDTTTFSSQRAINPDGSVDSIVSGGILGMDPPRHRQLRSLISVAFTPRAIAQLEPRIRAIVDDLLDRVQDQGEMDVVNDLAFPLPIIVIAELLGIPDSEREQFRQWSSDFVGPDFALRLVAAREIAAYFHTMVEQRRRAPREDLISALIGAEIDGERIPVPDILGTCLLLLIAGHDTTTGLIGNAVVCLDEHAEAKQELLASPELLPSAIEEVLRYRAIVHTMPRVVAMDTVLCGQEIKAGNLLLPLFASANLDNTQFPDANTFNIRRDPNRHLGFGYGIHFCLGAPLARLEARIALSTLLERFPHFQRKSEAPLELRPSSFIYGLKHLPITFV</sequence>
<accession>A0A5J4KR07</accession>
<organism evidence="8 9">
    <name type="scientific">Dictyobacter vulcani</name>
    <dbReference type="NCBI Taxonomy" id="2607529"/>
    <lineage>
        <taxon>Bacteria</taxon>
        <taxon>Bacillati</taxon>
        <taxon>Chloroflexota</taxon>
        <taxon>Ktedonobacteria</taxon>
        <taxon>Ktedonobacterales</taxon>
        <taxon>Dictyobacteraceae</taxon>
        <taxon>Dictyobacter</taxon>
    </lineage>
</organism>
<dbReference type="GO" id="GO:0020037">
    <property type="term" value="F:heme binding"/>
    <property type="evidence" value="ECO:0007669"/>
    <property type="project" value="InterPro"/>
</dbReference>
<evidence type="ECO:0000256" key="1">
    <source>
        <dbReference type="ARBA" id="ARBA00010617"/>
    </source>
</evidence>
<keyword evidence="4 7" id="KW-0560">Oxidoreductase</keyword>
<dbReference type="EMBL" id="BKZW01000002">
    <property type="protein sequence ID" value="GER90043.1"/>
    <property type="molecule type" value="Genomic_DNA"/>
</dbReference>
<dbReference type="InterPro" id="IPR001128">
    <property type="entry name" value="Cyt_P450"/>
</dbReference>
<dbReference type="SUPFAM" id="SSF48264">
    <property type="entry name" value="Cytochrome P450"/>
    <property type="match status" value="1"/>
</dbReference>
<comment type="similarity">
    <text evidence="1 7">Belongs to the cytochrome P450 family.</text>
</comment>
<evidence type="ECO:0000256" key="7">
    <source>
        <dbReference type="RuleBase" id="RU000461"/>
    </source>
</evidence>
<dbReference type="PROSITE" id="PS00086">
    <property type="entry name" value="CYTOCHROME_P450"/>
    <property type="match status" value="1"/>
</dbReference>
<keyword evidence="2 7" id="KW-0349">Heme</keyword>
<keyword evidence="9" id="KW-1185">Reference proteome</keyword>
<dbReference type="Proteomes" id="UP000326912">
    <property type="component" value="Unassembled WGS sequence"/>
</dbReference>
<dbReference type="Gene3D" id="1.10.630.10">
    <property type="entry name" value="Cytochrome P450"/>
    <property type="match status" value="1"/>
</dbReference>
<evidence type="ECO:0000313" key="9">
    <source>
        <dbReference type="Proteomes" id="UP000326912"/>
    </source>
</evidence>
<evidence type="ECO:0000256" key="2">
    <source>
        <dbReference type="ARBA" id="ARBA00022617"/>
    </source>
</evidence>
<dbReference type="PRINTS" id="PR00359">
    <property type="entry name" value="BP450"/>
</dbReference>
<proteinExistence type="inferred from homology"/>
<dbReference type="PRINTS" id="PR00385">
    <property type="entry name" value="P450"/>
</dbReference>